<evidence type="ECO:0000313" key="2">
    <source>
        <dbReference type="EMBL" id="TKD71003.1"/>
    </source>
</evidence>
<dbReference type="AlphaFoldDB" id="A0A4U1MIX4"/>
<organism evidence="2 3">
    <name type="scientific">Guptibacillus hwajinpoensis</name>
    <dbReference type="NCBI Taxonomy" id="208199"/>
    <lineage>
        <taxon>Bacteria</taxon>
        <taxon>Bacillati</taxon>
        <taxon>Bacillota</taxon>
        <taxon>Bacilli</taxon>
        <taxon>Bacillales</taxon>
        <taxon>Guptibacillaceae</taxon>
        <taxon>Guptibacillus</taxon>
    </lineage>
</organism>
<proteinExistence type="predicted"/>
<feature type="transmembrane region" description="Helical" evidence="1">
    <location>
        <begin position="29"/>
        <end position="47"/>
    </location>
</feature>
<name>A0A4U1MIX4_9BACL</name>
<gene>
    <name evidence="2" type="ORF">FBF83_10410</name>
</gene>
<dbReference type="RefSeq" id="WP_136947077.1">
    <property type="nucleotide sequence ID" value="NZ_SWFM01000002.1"/>
</dbReference>
<evidence type="ECO:0000313" key="3">
    <source>
        <dbReference type="Proteomes" id="UP000310541"/>
    </source>
</evidence>
<dbReference type="OrthoDB" id="7205479at2"/>
<dbReference type="PANTHER" id="PTHR37309">
    <property type="entry name" value="SLR0284 PROTEIN"/>
    <property type="match status" value="1"/>
</dbReference>
<dbReference type="Proteomes" id="UP000310541">
    <property type="component" value="Unassembled WGS sequence"/>
</dbReference>
<comment type="caution">
    <text evidence="2">The sequence shown here is derived from an EMBL/GenBank/DDBJ whole genome shotgun (WGS) entry which is preliminary data.</text>
</comment>
<protein>
    <submittedName>
        <fullName evidence="2">Phage holin family protein</fullName>
    </submittedName>
</protein>
<keyword evidence="1" id="KW-1133">Transmembrane helix</keyword>
<keyword evidence="1" id="KW-0472">Membrane</keyword>
<accession>A0A4U1MIX4</accession>
<reference evidence="2 3" key="1">
    <citation type="submission" date="2019-04" db="EMBL/GenBank/DDBJ databases">
        <title>Genome sequence of Bacillus hwajinpoensis strain Y2.</title>
        <authorList>
            <person name="Fair J.L."/>
            <person name="Maclea K.S."/>
        </authorList>
    </citation>
    <scope>NUCLEOTIDE SEQUENCE [LARGE SCALE GENOMIC DNA]</scope>
    <source>
        <strain evidence="2 3">Y2</strain>
    </source>
</reference>
<dbReference type="EMBL" id="SWFM01000002">
    <property type="protein sequence ID" value="TKD71003.1"/>
    <property type="molecule type" value="Genomic_DNA"/>
</dbReference>
<feature type="transmembrane region" description="Helical" evidence="1">
    <location>
        <begin position="93"/>
        <end position="113"/>
    </location>
</feature>
<dbReference type="Pfam" id="PF04020">
    <property type="entry name" value="Phage_holin_4_2"/>
    <property type="match status" value="1"/>
</dbReference>
<keyword evidence="1" id="KW-0812">Transmembrane</keyword>
<dbReference type="PANTHER" id="PTHR37309:SF1">
    <property type="entry name" value="SLR0284 PROTEIN"/>
    <property type="match status" value="1"/>
</dbReference>
<dbReference type="InterPro" id="IPR007165">
    <property type="entry name" value="Phage_holin_4_2"/>
</dbReference>
<sequence>MRQWLVSLLVSSIVLMVVAGFFEGFYIENVWFAVLASVILAIVNVLIKPILILLTLPVTILTLGLFLIVINAITLMMTAALMGDAFRIDGFPMAILASIIIGVLTLLIDKIIIKPIRNN</sequence>
<evidence type="ECO:0000256" key="1">
    <source>
        <dbReference type="SAM" id="Phobius"/>
    </source>
</evidence>
<feature type="transmembrane region" description="Helical" evidence="1">
    <location>
        <begin position="54"/>
        <end position="81"/>
    </location>
</feature>